<reference evidence="2 3" key="1">
    <citation type="submission" date="2021-05" db="EMBL/GenBank/DDBJ databases">
        <title>Culturable bacteria isolated from Daya Bay.</title>
        <authorList>
            <person name="Zheng W."/>
            <person name="Yu S."/>
            <person name="Huang Y."/>
        </authorList>
    </citation>
    <scope>NUCLEOTIDE SEQUENCE [LARGE SCALE GENOMIC DNA]</scope>
    <source>
        <strain evidence="2 3">DP4N28-5</strain>
    </source>
</reference>
<feature type="domain" description="Hemerythrin-like" evidence="1">
    <location>
        <begin position="39"/>
        <end position="181"/>
    </location>
</feature>
<name>A0ABS6T566_9RHOB</name>
<evidence type="ECO:0000259" key="1">
    <source>
        <dbReference type="Pfam" id="PF01814"/>
    </source>
</evidence>
<evidence type="ECO:0000313" key="3">
    <source>
        <dbReference type="Proteomes" id="UP000756530"/>
    </source>
</evidence>
<dbReference type="RefSeq" id="WP_218393614.1">
    <property type="nucleotide sequence ID" value="NZ_JAHUZE010000004.1"/>
</dbReference>
<comment type="caution">
    <text evidence="2">The sequence shown here is derived from an EMBL/GenBank/DDBJ whole genome shotgun (WGS) entry which is preliminary data.</text>
</comment>
<proteinExistence type="predicted"/>
<organism evidence="2 3">
    <name type="scientific">Maritimibacter dapengensis</name>
    <dbReference type="NCBI Taxonomy" id="2836868"/>
    <lineage>
        <taxon>Bacteria</taxon>
        <taxon>Pseudomonadati</taxon>
        <taxon>Pseudomonadota</taxon>
        <taxon>Alphaproteobacteria</taxon>
        <taxon>Rhodobacterales</taxon>
        <taxon>Roseobacteraceae</taxon>
        <taxon>Maritimibacter</taxon>
    </lineage>
</organism>
<dbReference type="InterPro" id="IPR012312">
    <property type="entry name" value="Hemerythrin-like"/>
</dbReference>
<accession>A0ABS6T566</accession>
<evidence type="ECO:0000313" key="2">
    <source>
        <dbReference type="EMBL" id="MBV7380406.1"/>
    </source>
</evidence>
<protein>
    <submittedName>
        <fullName evidence="2">Hemerythrin domain-containing protein</fullName>
    </submittedName>
</protein>
<sequence>MIPFTETRTTPLPSELSFLLADHPRDSWERDPHFLRSTRNWIAAHRLFRDLAYLLRTGAEHYLDGDFDATSYAPRLSVYGDRLVRALHGHHRFEDLSFFPELSEADARFDEGLAILEADHLALDATLDGFTRVSNRALKLLQLDEAQARDEIGAVHDGAVRIEAFLDRHLGDEEDLVVPILLEHRLRG</sequence>
<gene>
    <name evidence="2" type="ORF">KJP28_15880</name>
</gene>
<dbReference type="EMBL" id="JAHUZE010000004">
    <property type="protein sequence ID" value="MBV7380406.1"/>
    <property type="molecule type" value="Genomic_DNA"/>
</dbReference>
<dbReference type="Proteomes" id="UP000756530">
    <property type="component" value="Unassembled WGS sequence"/>
</dbReference>
<dbReference type="Pfam" id="PF01814">
    <property type="entry name" value="Hemerythrin"/>
    <property type="match status" value="1"/>
</dbReference>
<keyword evidence="3" id="KW-1185">Reference proteome</keyword>